<proteinExistence type="predicted"/>
<dbReference type="Proteomes" id="UP000831532">
    <property type="component" value="Chromosome"/>
</dbReference>
<dbReference type="RefSeq" id="WP_243489482.1">
    <property type="nucleotide sequence ID" value="NZ_CP063361.1"/>
</dbReference>
<protein>
    <submittedName>
        <fullName evidence="1">Uncharacterized protein</fullName>
    </submittedName>
</protein>
<gene>
    <name evidence="1" type="ORF">INH39_23040</name>
</gene>
<dbReference type="EMBL" id="CP063361">
    <property type="protein sequence ID" value="UOD28310.1"/>
    <property type="molecule type" value="Genomic_DNA"/>
</dbReference>
<sequence>MEIDIFTKVKSYDEEEQSMNSTEKYEIFRSEILSLRCLKAMEFIGEVRGVTLATEIMPEGYLIEFSNQRNRSIRVKLMDVEGKGVVSIFVRNTENKEIFSLVSWLKFKNIDVAIRGFHLIDYVGDFTTRLHSFLGDLSLILSMAPLSAILLGDTWETVPFDWGGMR</sequence>
<evidence type="ECO:0000313" key="2">
    <source>
        <dbReference type="Proteomes" id="UP000831532"/>
    </source>
</evidence>
<evidence type="ECO:0000313" key="1">
    <source>
        <dbReference type="EMBL" id="UOD28310.1"/>
    </source>
</evidence>
<reference evidence="1 2" key="1">
    <citation type="submission" date="2020-10" db="EMBL/GenBank/DDBJ databases">
        <title>Genome analysis of Massilia species.</title>
        <authorList>
            <person name="Jung D.-H."/>
        </authorList>
    </citation>
    <scope>NUCLEOTIDE SEQUENCE [LARGE SCALE GENOMIC DNA]</scope>
    <source>
        <strain evidence="2">sipir</strain>
    </source>
</reference>
<keyword evidence="2" id="KW-1185">Reference proteome</keyword>
<organism evidence="1 2">
    <name type="scientific">Massilia violaceinigra</name>
    <dbReference type="NCBI Taxonomy" id="2045208"/>
    <lineage>
        <taxon>Bacteria</taxon>
        <taxon>Pseudomonadati</taxon>
        <taxon>Pseudomonadota</taxon>
        <taxon>Betaproteobacteria</taxon>
        <taxon>Burkholderiales</taxon>
        <taxon>Oxalobacteraceae</taxon>
        <taxon>Telluria group</taxon>
        <taxon>Massilia</taxon>
    </lineage>
</organism>
<accession>A0ABY4A0M8</accession>
<name>A0ABY4A0M8_9BURK</name>